<keyword evidence="2" id="KW-0472">Membrane</keyword>
<evidence type="ECO:0000313" key="4">
    <source>
        <dbReference type="Proteomes" id="UP000521872"/>
    </source>
</evidence>
<feature type="transmembrane region" description="Helical" evidence="2">
    <location>
        <begin position="82"/>
        <end position="110"/>
    </location>
</feature>
<organism evidence="3 4">
    <name type="scientific">Agrocybe pediades</name>
    <dbReference type="NCBI Taxonomy" id="84607"/>
    <lineage>
        <taxon>Eukaryota</taxon>
        <taxon>Fungi</taxon>
        <taxon>Dikarya</taxon>
        <taxon>Basidiomycota</taxon>
        <taxon>Agaricomycotina</taxon>
        <taxon>Agaricomycetes</taxon>
        <taxon>Agaricomycetidae</taxon>
        <taxon>Agaricales</taxon>
        <taxon>Agaricineae</taxon>
        <taxon>Strophariaceae</taxon>
        <taxon>Agrocybe</taxon>
    </lineage>
</organism>
<dbReference type="Proteomes" id="UP000521872">
    <property type="component" value="Unassembled WGS sequence"/>
</dbReference>
<keyword evidence="2" id="KW-1133">Transmembrane helix</keyword>
<feature type="region of interest" description="Disordered" evidence="1">
    <location>
        <begin position="1"/>
        <end position="33"/>
    </location>
</feature>
<comment type="caution">
    <text evidence="3">The sequence shown here is derived from an EMBL/GenBank/DDBJ whole genome shotgun (WGS) entry which is preliminary data.</text>
</comment>
<keyword evidence="2" id="KW-0812">Transmembrane</keyword>
<gene>
    <name evidence="3" type="ORF">D9613_010274</name>
</gene>
<name>A0A8H4QFG8_9AGAR</name>
<protein>
    <submittedName>
        <fullName evidence="3">Uncharacterized protein</fullName>
    </submittedName>
</protein>
<sequence>MADPSSNTDRDTAAVNPAPKVLSSPSPPVPPIRTDAEENVAERLSGNESLNDIALAEDEVVRVQGPICAGRFFKFMFQRVTYYWFALLFQVAQTGLAGASCVIIRTSSYLEYDYYVLTTRQTFYIIAALSTCILISLIYL</sequence>
<proteinExistence type="predicted"/>
<evidence type="ECO:0000313" key="3">
    <source>
        <dbReference type="EMBL" id="KAF4610174.1"/>
    </source>
</evidence>
<dbReference type="EMBL" id="JAACJL010000059">
    <property type="protein sequence ID" value="KAF4610174.1"/>
    <property type="molecule type" value="Genomic_DNA"/>
</dbReference>
<evidence type="ECO:0000256" key="2">
    <source>
        <dbReference type="SAM" id="Phobius"/>
    </source>
</evidence>
<keyword evidence="4" id="KW-1185">Reference proteome</keyword>
<evidence type="ECO:0000256" key="1">
    <source>
        <dbReference type="SAM" id="MobiDB-lite"/>
    </source>
</evidence>
<feature type="transmembrane region" description="Helical" evidence="2">
    <location>
        <begin position="122"/>
        <end position="139"/>
    </location>
</feature>
<accession>A0A8H4QFG8</accession>
<reference evidence="3 4" key="1">
    <citation type="submission" date="2019-12" db="EMBL/GenBank/DDBJ databases">
        <authorList>
            <person name="Floudas D."/>
            <person name="Bentzer J."/>
            <person name="Ahren D."/>
            <person name="Johansson T."/>
            <person name="Persson P."/>
            <person name="Tunlid A."/>
        </authorList>
    </citation>
    <scope>NUCLEOTIDE SEQUENCE [LARGE SCALE GENOMIC DNA]</scope>
    <source>
        <strain evidence="3 4">CBS 102.39</strain>
    </source>
</reference>
<dbReference type="AlphaFoldDB" id="A0A8H4QFG8"/>